<sequence>IVYGYEFISQYPKNQNETYQFNHLAIDRVSGQVYVGSLNSLHQLSPDLKPIHVVQTGPKLDNPSCHASGCPSTDIQTTWTDNVNKIL</sequence>
<evidence type="ECO:0000256" key="1">
    <source>
        <dbReference type="ARBA" id="ARBA00022782"/>
    </source>
</evidence>
<dbReference type="EMBL" id="GAIX01013338">
    <property type="protein sequence ID" value="JAA79222.1"/>
    <property type="molecule type" value="Transcribed_RNA"/>
</dbReference>
<feature type="non-terminal residue" evidence="4">
    <location>
        <position position="87"/>
    </location>
</feature>
<dbReference type="InterPro" id="IPR015943">
    <property type="entry name" value="WD40/YVTN_repeat-like_dom_sf"/>
</dbReference>
<keyword evidence="1" id="KW-0221">Differentiation</keyword>
<evidence type="ECO:0000256" key="2">
    <source>
        <dbReference type="PROSITE-ProRule" id="PRU00352"/>
    </source>
</evidence>
<comment type="caution">
    <text evidence="2">Lacks conserved residue(s) required for the propagation of feature annotation.</text>
</comment>
<reference evidence="4" key="2">
    <citation type="submission" date="2013-05" db="EMBL/GenBank/DDBJ databases">
        <authorList>
            <person name="Carter J.-M."/>
            <person name="Baker S.C."/>
            <person name="Pink R."/>
            <person name="Carter D.R.F."/>
            <person name="Collins A."/>
            <person name="Tomlin J."/>
            <person name="Gibbs M."/>
            <person name="Breuker C.J."/>
        </authorList>
    </citation>
    <scope>NUCLEOTIDE SEQUENCE</scope>
    <source>
        <tissue evidence="4">Ovary</tissue>
    </source>
</reference>
<dbReference type="GO" id="GO:0002116">
    <property type="term" value="C:semaphorin receptor complex"/>
    <property type="evidence" value="ECO:0007669"/>
    <property type="project" value="TreeGrafter"/>
</dbReference>
<dbReference type="GO" id="GO:0007162">
    <property type="term" value="P:negative regulation of cell adhesion"/>
    <property type="evidence" value="ECO:0007669"/>
    <property type="project" value="TreeGrafter"/>
</dbReference>
<dbReference type="Gene3D" id="2.130.10.10">
    <property type="entry name" value="YVTN repeat-like/Quinoprotein amine dehydrogenase"/>
    <property type="match status" value="1"/>
</dbReference>
<dbReference type="GO" id="GO:0017154">
    <property type="term" value="F:semaphorin receptor activity"/>
    <property type="evidence" value="ECO:0007669"/>
    <property type="project" value="InterPro"/>
</dbReference>
<protein>
    <submittedName>
        <fullName evidence="4">Putative plexin-B</fullName>
    </submittedName>
</protein>
<feature type="non-terminal residue" evidence="4">
    <location>
        <position position="1"/>
    </location>
</feature>
<dbReference type="AlphaFoldDB" id="S4PSR3"/>
<dbReference type="GO" id="GO:0008045">
    <property type="term" value="P:motor neuron axon guidance"/>
    <property type="evidence" value="ECO:0007669"/>
    <property type="project" value="TreeGrafter"/>
</dbReference>
<dbReference type="GO" id="GO:0030334">
    <property type="term" value="P:regulation of cell migration"/>
    <property type="evidence" value="ECO:0007669"/>
    <property type="project" value="TreeGrafter"/>
</dbReference>
<dbReference type="PANTHER" id="PTHR22625">
    <property type="entry name" value="PLEXIN"/>
    <property type="match status" value="1"/>
</dbReference>
<dbReference type="GO" id="GO:0008360">
    <property type="term" value="P:regulation of cell shape"/>
    <property type="evidence" value="ECO:0007669"/>
    <property type="project" value="TreeGrafter"/>
</dbReference>
<feature type="domain" description="Sema" evidence="3">
    <location>
        <begin position="1"/>
        <end position="87"/>
    </location>
</feature>
<dbReference type="GO" id="GO:0050772">
    <property type="term" value="P:positive regulation of axonogenesis"/>
    <property type="evidence" value="ECO:0007669"/>
    <property type="project" value="TreeGrafter"/>
</dbReference>
<reference evidence="4" key="1">
    <citation type="journal article" date="2013" name="BMC Genomics">
        <title>Unscrambling butterfly oogenesis.</title>
        <authorList>
            <person name="Carter J.M."/>
            <person name="Baker S.C."/>
            <person name="Pink R."/>
            <person name="Carter D.R."/>
            <person name="Collins A."/>
            <person name="Tomlin J."/>
            <person name="Gibbs M."/>
            <person name="Breuker C.J."/>
        </authorList>
    </citation>
    <scope>NUCLEOTIDE SEQUENCE</scope>
    <source>
        <tissue evidence="4">Ovary</tissue>
    </source>
</reference>
<dbReference type="InterPro" id="IPR001627">
    <property type="entry name" value="Semap_dom"/>
</dbReference>
<dbReference type="InterPro" id="IPR031148">
    <property type="entry name" value="Plexin"/>
</dbReference>
<dbReference type="PANTHER" id="PTHR22625:SF44">
    <property type="entry name" value="PLEXIN-B"/>
    <property type="match status" value="1"/>
</dbReference>
<dbReference type="InterPro" id="IPR036352">
    <property type="entry name" value="Semap_dom_sf"/>
</dbReference>
<dbReference type="PROSITE" id="PS51004">
    <property type="entry name" value="SEMA"/>
    <property type="match status" value="1"/>
</dbReference>
<dbReference type="SUPFAM" id="SSF101912">
    <property type="entry name" value="Sema domain"/>
    <property type="match status" value="1"/>
</dbReference>
<proteinExistence type="predicted"/>
<dbReference type="GO" id="GO:0005886">
    <property type="term" value="C:plasma membrane"/>
    <property type="evidence" value="ECO:0007669"/>
    <property type="project" value="TreeGrafter"/>
</dbReference>
<evidence type="ECO:0000313" key="4">
    <source>
        <dbReference type="EMBL" id="JAA79222.1"/>
    </source>
</evidence>
<organism evidence="4">
    <name type="scientific">Pararge aegeria</name>
    <name type="common">speckled wood butterfly</name>
    <dbReference type="NCBI Taxonomy" id="116150"/>
    <lineage>
        <taxon>Eukaryota</taxon>
        <taxon>Metazoa</taxon>
        <taxon>Ecdysozoa</taxon>
        <taxon>Arthropoda</taxon>
        <taxon>Hexapoda</taxon>
        <taxon>Insecta</taxon>
        <taxon>Pterygota</taxon>
        <taxon>Neoptera</taxon>
        <taxon>Endopterygota</taxon>
        <taxon>Lepidoptera</taxon>
        <taxon>Glossata</taxon>
        <taxon>Ditrysia</taxon>
        <taxon>Papilionoidea</taxon>
        <taxon>Nymphalidae</taxon>
        <taxon>Satyrinae</taxon>
        <taxon>Satyrini</taxon>
        <taxon>Parargina</taxon>
        <taxon>Pararge</taxon>
    </lineage>
</organism>
<name>S4PSR3_9NEOP</name>
<evidence type="ECO:0000259" key="3">
    <source>
        <dbReference type="PROSITE" id="PS51004"/>
    </source>
</evidence>
<accession>S4PSR3</accession>
<dbReference type="GO" id="GO:0097374">
    <property type="term" value="P:sensory neuron axon guidance"/>
    <property type="evidence" value="ECO:0007669"/>
    <property type="project" value="TreeGrafter"/>
</dbReference>